<accession>A0ABM3BA49</accession>
<proteinExistence type="predicted"/>
<evidence type="ECO:0000313" key="1">
    <source>
        <dbReference type="Proteomes" id="UP000818029"/>
    </source>
</evidence>
<dbReference type="PANTHER" id="PTHR11439">
    <property type="entry name" value="GAG-POL-RELATED RETROTRANSPOSON"/>
    <property type="match status" value="1"/>
</dbReference>
<organism evidence="1 2">
    <name type="scientific">Gossypium hirsutum</name>
    <name type="common">Upland cotton</name>
    <name type="synonym">Gossypium mexicanum</name>
    <dbReference type="NCBI Taxonomy" id="3635"/>
    <lineage>
        <taxon>Eukaryota</taxon>
        <taxon>Viridiplantae</taxon>
        <taxon>Streptophyta</taxon>
        <taxon>Embryophyta</taxon>
        <taxon>Tracheophyta</taxon>
        <taxon>Spermatophyta</taxon>
        <taxon>Magnoliopsida</taxon>
        <taxon>eudicotyledons</taxon>
        <taxon>Gunneridae</taxon>
        <taxon>Pentapetalae</taxon>
        <taxon>rosids</taxon>
        <taxon>malvids</taxon>
        <taxon>Malvales</taxon>
        <taxon>Malvaceae</taxon>
        <taxon>Malvoideae</taxon>
        <taxon>Gossypium</taxon>
    </lineage>
</organism>
<dbReference type="CDD" id="cd09272">
    <property type="entry name" value="RNase_HI_RT_Ty1"/>
    <property type="match status" value="1"/>
</dbReference>
<dbReference type="Proteomes" id="UP000818029">
    <property type="component" value="Chromosome D12"/>
</dbReference>
<dbReference type="PANTHER" id="PTHR11439:SF517">
    <property type="entry name" value="CYSTEINE-RICH RLK (RECEPTOR-LIKE PROTEIN KINASE) 8"/>
    <property type="match status" value="1"/>
</dbReference>
<sequence length="159" mass="18224">MYSVSLVSRFMENPTEMHLLAVKRVLRYLQGTKDFGLFYKKGKISDLLGFTDSDFAGDLDDRKNTSSYVFMLGIEVVSWSSKKQFIVTLSMTKAEFVAATACACQVVWMRKILEELKFKRMGATTIFCDNNSAIKLSKNPPLHGKSKHIDVKYYFFERS</sequence>
<name>A0ABM3BA49_GOSHI</name>
<dbReference type="GeneID" id="121224543"/>
<reference evidence="2" key="2">
    <citation type="submission" date="2025-08" db="UniProtKB">
        <authorList>
            <consortium name="RefSeq"/>
        </authorList>
    </citation>
    <scope>IDENTIFICATION</scope>
</reference>
<dbReference type="RefSeq" id="XP_040963931.1">
    <property type="nucleotide sequence ID" value="XM_041107997.1"/>
</dbReference>
<reference evidence="1" key="1">
    <citation type="journal article" date="2020" name="Nat. Genet.">
        <title>Genomic diversifications of five Gossypium allopolyploid species and their impact on cotton improvement.</title>
        <authorList>
            <person name="Chen Z.J."/>
            <person name="Sreedasyam A."/>
            <person name="Ando A."/>
            <person name="Song Q."/>
            <person name="De Santiago L.M."/>
            <person name="Hulse-Kemp A.M."/>
            <person name="Ding M."/>
            <person name="Ye W."/>
            <person name="Kirkbride R.C."/>
            <person name="Jenkins J."/>
            <person name="Plott C."/>
            <person name="Lovell J."/>
            <person name="Lin Y.M."/>
            <person name="Vaughn R."/>
            <person name="Liu B."/>
            <person name="Simpson S."/>
            <person name="Scheffler B.E."/>
            <person name="Wen L."/>
            <person name="Saski C.A."/>
            <person name="Grover C.E."/>
            <person name="Hu G."/>
            <person name="Conover J.L."/>
            <person name="Carlson J.W."/>
            <person name="Shu S."/>
            <person name="Boston L.B."/>
            <person name="Williams M."/>
            <person name="Peterson D.G."/>
            <person name="McGee K."/>
            <person name="Jones D.C."/>
            <person name="Wendel J.F."/>
            <person name="Stelly D.M."/>
            <person name="Grimwood J."/>
            <person name="Schmutz J."/>
        </authorList>
    </citation>
    <scope>NUCLEOTIDE SEQUENCE [LARGE SCALE GENOMIC DNA]</scope>
    <source>
        <strain evidence="1">cv. TM-1</strain>
    </source>
</reference>
<keyword evidence="1" id="KW-1185">Reference proteome</keyword>
<protein>
    <submittedName>
        <fullName evidence="2">Secreted RxLR effector protein 161-like</fullName>
    </submittedName>
</protein>
<gene>
    <name evidence="2" type="primary">LOC121224543</name>
</gene>
<evidence type="ECO:0000313" key="2">
    <source>
        <dbReference type="RefSeq" id="XP_040963931.1"/>
    </source>
</evidence>